<evidence type="ECO:0000259" key="1">
    <source>
        <dbReference type="Pfam" id="PF06054"/>
    </source>
</evidence>
<accession>V6Q3V5</accession>
<reference evidence="3 4" key="1">
    <citation type="journal article" date="2013" name="Genome Announc.">
        <title>High-Quality Draft Genome Sequence of Vagococcus lutrae Strain LBD1, Isolated from the Largemouth Bass Micropterus salmoides.</title>
        <authorList>
            <person name="Lebreton F."/>
            <person name="Valentino M.D."/>
            <person name="Duncan L.B."/>
            <person name="Zeng Q."/>
            <person name="Manson McGuire A."/>
            <person name="Earl A.M."/>
            <person name="Gilmore M.S."/>
        </authorList>
    </citation>
    <scope>NUCLEOTIDE SEQUENCE [LARGE SCALE GENOMIC DNA]</scope>
    <source>
        <strain evidence="3 4">LBD1</strain>
    </source>
</reference>
<dbReference type="EMBL" id="AYSH01000020">
    <property type="protein sequence ID" value="EST89335.1"/>
    <property type="molecule type" value="Genomic_DNA"/>
</dbReference>
<dbReference type="RefSeq" id="WP_023607087.1">
    <property type="nucleotide sequence ID" value="NZ_AYSH01000020.1"/>
</dbReference>
<name>V6Q3V5_9ENTE</name>
<evidence type="ECO:0000313" key="3">
    <source>
        <dbReference type="EMBL" id="EST89335.1"/>
    </source>
</evidence>
<keyword evidence="4" id="KW-1185">Reference proteome</keyword>
<dbReference type="InterPro" id="IPR057253">
    <property type="entry name" value="CoiA-like_N"/>
</dbReference>
<gene>
    <name evidence="3" type="ORF">T233_01783</name>
</gene>
<protein>
    <recommendedName>
        <fullName evidence="5">Competence protein CoiA</fullName>
    </recommendedName>
</protein>
<feature type="domain" description="Competence protein CoiA-like N-terminal" evidence="2">
    <location>
        <begin position="16"/>
        <end position="62"/>
    </location>
</feature>
<organism evidence="3 4">
    <name type="scientific">Vagococcus lutrae LBD1</name>
    <dbReference type="NCBI Taxonomy" id="1408226"/>
    <lineage>
        <taxon>Bacteria</taxon>
        <taxon>Bacillati</taxon>
        <taxon>Bacillota</taxon>
        <taxon>Bacilli</taxon>
        <taxon>Lactobacillales</taxon>
        <taxon>Enterococcaceae</taxon>
        <taxon>Vagococcus</taxon>
    </lineage>
</organism>
<evidence type="ECO:0000259" key="2">
    <source>
        <dbReference type="Pfam" id="PF25164"/>
    </source>
</evidence>
<dbReference type="Proteomes" id="UP000018126">
    <property type="component" value="Unassembled WGS sequence"/>
</dbReference>
<dbReference type="eggNOG" id="COG4469">
    <property type="taxonomic scope" value="Bacteria"/>
</dbReference>
<dbReference type="STRING" id="1408226.T233_01783"/>
<dbReference type="AlphaFoldDB" id="V6Q3V5"/>
<proteinExistence type="predicted"/>
<dbReference type="Pfam" id="PF06054">
    <property type="entry name" value="CoiA_nuc"/>
    <property type="match status" value="1"/>
</dbReference>
<dbReference type="InterPro" id="IPR010330">
    <property type="entry name" value="CoiA_nuc"/>
</dbReference>
<sequence>MFVARDEKGRLIEIWRLTQAEIEQLKGNKFFCPVCQREVLLRQGLKTRAHFAHYEEGKCHVSKQAESIEHMTGKQLLAKWLSEASYLTVEIEKYYRRIQRQADLVVNQQLVVEYQCSPISIEQLIERTHDYQKIGLSVIWILGSPLFFKRKLKSLHVLTSYFSLAYQRHFFQLDVSQKELVLYHHLDTCADMKSVSAHKYVISERGRSLFDLFTASVSSNSSSFELKPVTIESERLIHLIQQERQRLQRRLIYPSVSVKHLQIQLYNQKTHIMGLPPAFFWMRHHWLDNRMSSLSLLVAMKTNFYKQSFISHHHLVNQLDCLFQDYALDTGSARAKMSFSFYIHAVLKMWESTGYMRQLSDGYRIEPKLHRCVSESDFNQQLRHEINDLSYYLMFPKH</sequence>
<feature type="domain" description="Competence protein CoiA nuclease-like" evidence="1">
    <location>
        <begin position="66"/>
        <end position="214"/>
    </location>
</feature>
<dbReference type="Pfam" id="PF25164">
    <property type="entry name" value="CoiA_N"/>
    <property type="match status" value="1"/>
</dbReference>
<evidence type="ECO:0000313" key="4">
    <source>
        <dbReference type="Proteomes" id="UP000018126"/>
    </source>
</evidence>
<comment type="caution">
    <text evidence="3">The sequence shown here is derived from an EMBL/GenBank/DDBJ whole genome shotgun (WGS) entry which is preliminary data.</text>
</comment>
<evidence type="ECO:0008006" key="5">
    <source>
        <dbReference type="Google" id="ProtNLM"/>
    </source>
</evidence>